<keyword evidence="4" id="KW-0539">Nucleus</keyword>
<sequence length="210" mass="23699">MNLEQERPFVCSAPGCSQRFPTEDHLMIHRHKHEMTLKFPSIKTDNMLSDQTPTPTRFLKNCEEVGLFNDIDCSLEHEFRKAQEEENNKRNISMHNTVGGAMAGPGSHQLTNTRMPNHDTSVVIQQAMPSPQSSSVITQAPSTNRQIGNACDFPGKDRMMAPLIVKRPKKNTNREHNEKFVRVMNWVSSLVKCQLVGLAAYTAVSIPFHT</sequence>
<keyword evidence="2" id="KW-0805">Transcription regulation</keyword>
<dbReference type="InterPro" id="IPR051027">
    <property type="entry name" value="bZIP_transcription_factors"/>
</dbReference>
<comment type="subcellular location">
    <subcellularLocation>
        <location evidence="1">Nucleus</location>
    </subcellularLocation>
</comment>
<keyword evidence="5" id="KW-0863">Zinc-finger</keyword>
<dbReference type="GO" id="GO:0008270">
    <property type="term" value="F:zinc ion binding"/>
    <property type="evidence" value="ECO:0007669"/>
    <property type="project" value="UniProtKB-KW"/>
</dbReference>
<evidence type="ECO:0000256" key="2">
    <source>
        <dbReference type="ARBA" id="ARBA00023015"/>
    </source>
</evidence>
<dbReference type="Gene3D" id="3.30.160.60">
    <property type="entry name" value="Classic Zinc Finger"/>
    <property type="match status" value="1"/>
</dbReference>
<dbReference type="OrthoDB" id="295274at2759"/>
<keyword evidence="3" id="KW-0804">Transcription</keyword>
<name>A0A8K1GWL2_9PASS</name>
<dbReference type="AlphaFoldDB" id="A0A8K1GWL2"/>
<dbReference type="GO" id="GO:0005634">
    <property type="term" value="C:nucleus"/>
    <property type="evidence" value="ECO:0007669"/>
    <property type="project" value="UniProtKB-SubCell"/>
</dbReference>
<dbReference type="PROSITE" id="PS00028">
    <property type="entry name" value="ZINC_FINGER_C2H2_1"/>
    <property type="match status" value="1"/>
</dbReference>
<dbReference type="SUPFAM" id="SSF57667">
    <property type="entry name" value="beta-beta-alpha zinc fingers"/>
    <property type="match status" value="1"/>
</dbReference>
<dbReference type="EMBL" id="SWJQ01000021">
    <property type="protein sequence ID" value="TRZ25723.1"/>
    <property type="molecule type" value="Genomic_DNA"/>
</dbReference>
<gene>
    <name evidence="7" type="ORF">HGM15179_001309</name>
</gene>
<accession>A0A8K1GWL2</accession>
<evidence type="ECO:0000256" key="1">
    <source>
        <dbReference type="ARBA" id="ARBA00004123"/>
    </source>
</evidence>
<keyword evidence="5" id="KW-0862">Zinc</keyword>
<dbReference type="InterPro" id="IPR036236">
    <property type="entry name" value="Znf_C2H2_sf"/>
</dbReference>
<evidence type="ECO:0000259" key="6">
    <source>
        <dbReference type="PROSITE" id="PS50157"/>
    </source>
</evidence>
<keyword evidence="8" id="KW-1185">Reference proteome</keyword>
<evidence type="ECO:0000256" key="5">
    <source>
        <dbReference type="PROSITE-ProRule" id="PRU00042"/>
    </source>
</evidence>
<organism evidence="7 8">
    <name type="scientific">Zosterops borbonicus</name>
    <dbReference type="NCBI Taxonomy" id="364589"/>
    <lineage>
        <taxon>Eukaryota</taxon>
        <taxon>Metazoa</taxon>
        <taxon>Chordata</taxon>
        <taxon>Craniata</taxon>
        <taxon>Vertebrata</taxon>
        <taxon>Euteleostomi</taxon>
        <taxon>Archelosauria</taxon>
        <taxon>Archosauria</taxon>
        <taxon>Dinosauria</taxon>
        <taxon>Saurischia</taxon>
        <taxon>Theropoda</taxon>
        <taxon>Coelurosauria</taxon>
        <taxon>Aves</taxon>
        <taxon>Neognathae</taxon>
        <taxon>Neoaves</taxon>
        <taxon>Telluraves</taxon>
        <taxon>Australaves</taxon>
        <taxon>Passeriformes</taxon>
        <taxon>Sylvioidea</taxon>
        <taxon>Zosteropidae</taxon>
        <taxon>Zosterops</taxon>
    </lineage>
</organism>
<evidence type="ECO:0000313" key="7">
    <source>
        <dbReference type="EMBL" id="TRZ25723.1"/>
    </source>
</evidence>
<dbReference type="PROSITE" id="PS50157">
    <property type="entry name" value="ZINC_FINGER_C2H2_2"/>
    <property type="match status" value="1"/>
</dbReference>
<dbReference type="InterPro" id="IPR013087">
    <property type="entry name" value="Znf_C2H2_type"/>
</dbReference>
<evidence type="ECO:0000256" key="4">
    <source>
        <dbReference type="ARBA" id="ARBA00023242"/>
    </source>
</evidence>
<protein>
    <recommendedName>
        <fullName evidence="6">C2H2-type domain-containing protein</fullName>
    </recommendedName>
</protein>
<feature type="domain" description="C2H2-type" evidence="6">
    <location>
        <begin position="9"/>
        <end position="33"/>
    </location>
</feature>
<dbReference type="Proteomes" id="UP000796761">
    <property type="component" value="Unassembled WGS sequence"/>
</dbReference>
<keyword evidence="5" id="KW-0479">Metal-binding</keyword>
<evidence type="ECO:0000256" key="3">
    <source>
        <dbReference type="ARBA" id="ARBA00023163"/>
    </source>
</evidence>
<comment type="caution">
    <text evidence="7">The sequence shown here is derived from an EMBL/GenBank/DDBJ whole genome shotgun (WGS) entry which is preliminary data.</text>
</comment>
<reference evidence="7" key="1">
    <citation type="submission" date="2019-04" db="EMBL/GenBank/DDBJ databases">
        <title>Genome assembly of Zosterops borbonicus 15179.</title>
        <authorList>
            <person name="Leroy T."/>
            <person name="Anselmetti Y."/>
            <person name="Tilak M.-K."/>
            <person name="Nabholz B."/>
        </authorList>
    </citation>
    <scope>NUCLEOTIDE SEQUENCE</scope>
    <source>
        <strain evidence="7">HGM_15179</strain>
        <tissue evidence="7">Muscle</tissue>
    </source>
</reference>
<evidence type="ECO:0000313" key="8">
    <source>
        <dbReference type="Proteomes" id="UP000796761"/>
    </source>
</evidence>
<dbReference type="PANTHER" id="PTHR19304">
    <property type="entry name" value="CYCLIC-AMP RESPONSE ELEMENT BINDING PROTEIN"/>
    <property type="match status" value="1"/>
</dbReference>
<proteinExistence type="predicted"/>